<accession>A0A1M5QXV0</accession>
<gene>
    <name evidence="1" type="ORF">SAMN05443551_1543</name>
</gene>
<name>A0A1M5QXV0_9RHOB</name>
<dbReference type="STRING" id="996342.SAMN05443551_1543"/>
<dbReference type="InterPro" id="IPR035437">
    <property type="entry name" value="SNase_OB-fold_sf"/>
</dbReference>
<evidence type="ECO:0008006" key="3">
    <source>
        <dbReference type="Google" id="ProtNLM"/>
    </source>
</evidence>
<dbReference type="OrthoDB" id="6204818at2"/>
<dbReference type="EMBL" id="FQXC01000002">
    <property type="protein sequence ID" value="SHH18975.1"/>
    <property type="molecule type" value="Genomic_DNA"/>
</dbReference>
<dbReference type="Gene3D" id="2.40.50.90">
    <property type="match status" value="1"/>
</dbReference>
<organism evidence="1 2">
    <name type="scientific">Marivita hallyeonensis</name>
    <dbReference type="NCBI Taxonomy" id="996342"/>
    <lineage>
        <taxon>Bacteria</taxon>
        <taxon>Pseudomonadati</taxon>
        <taxon>Pseudomonadota</taxon>
        <taxon>Alphaproteobacteria</taxon>
        <taxon>Rhodobacterales</taxon>
        <taxon>Roseobacteraceae</taxon>
        <taxon>Marivita</taxon>
    </lineage>
</organism>
<evidence type="ECO:0000313" key="2">
    <source>
        <dbReference type="Proteomes" id="UP000184221"/>
    </source>
</evidence>
<dbReference type="RefSeq" id="WP_072776931.1">
    <property type="nucleotide sequence ID" value="NZ_FQXC01000002.1"/>
</dbReference>
<keyword evidence="2" id="KW-1185">Reference proteome</keyword>
<proteinExistence type="predicted"/>
<sequence>MADPISILWTPAGFNLPSLGARALVDVSDGDTPNIRMPIRMLSVDTPEVTAKSDAGAARRDADFDELAAWIRQGDAPVSQDFATYILPLIDGTQAGTRQFTQGKAASAWFKARVDSRLVRPNGRRRNLFLRSADEQFDNYGRLLAYVAPSYSGAELSTMTRAERATFNLDLIESGHAAPFVIYPSVPGELDLPMLVRAALDAQTNGRGQYADPLSLTGYEYRMVEKLHRITKKIVRGDRLSYREKIAWRSRYCADIRDRTLHGPEAYMAFPPAYRLWLWPDDVQEAMGALNLVPSPTLVT</sequence>
<reference evidence="1 2" key="1">
    <citation type="submission" date="2016-11" db="EMBL/GenBank/DDBJ databases">
        <authorList>
            <person name="Jaros S."/>
            <person name="Januszkiewicz K."/>
            <person name="Wedrychowicz H."/>
        </authorList>
    </citation>
    <scope>NUCLEOTIDE SEQUENCE [LARGE SCALE GENOMIC DNA]</scope>
    <source>
        <strain evidence="1 2">DSM 29431</strain>
    </source>
</reference>
<protein>
    <recommendedName>
        <fullName evidence="3">Nuclease</fullName>
    </recommendedName>
</protein>
<dbReference type="AlphaFoldDB" id="A0A1M5QXV0"/>
<dbReference type="Proteomes" id="UP000184221">
    <property type="component" value="Unassembled WGS sequence"/>
</dbReference>
<evidence type="ECO:0000313" key="1">
    <source>
        <dbReference type="EMBL" id="SHH18975.1"/>
    </source>
</evidence>
<dbReference type="SUPFAM" id="SSF50199">
    <property type="entry name" value="Staphylococcal nuclease"/>
    <property type="match status" value="1"/>
</dbReference>